<dbReference type="PANTHER" id="PTHR44103">
    <property type="entry name" value="PROPROTEIN CONVERTASE P"/>
    <property type="match status" value="1"/>
</dbReference>
<evidence type="ECO:0000259" key="2">
    <source>
        <dbReference type="Pfam" id="PF22301"/>
    </source>
</evidence>
<gene>
    <name evidence="3" type="ORF">FRUB_08386</name>
</gene>
<dbReference type="InterPro" id="IPR054583">
    <property type="entry name" value="Beta-prop_AUDH"/>
</dbReference>
<keyword evidence="1" id="KW-0732">Signal</keyword>
<dbReference type="EMBL" id="NIDE01000017">
    <property type="protein sequence ID" value="OWK35823.1"/>
    <property type="molecule type" value="Genomic_DNA"/>
</dbReference>
<dbReference type="AlphaFoldDB" id="A0A225D4F7"/>
<accession>A0A225D4F7</accession>
<protein>
    <submittedName>
        <fullName evidence="3">Integrins alpha chain</fullName>
    </submittedName>
</protein>
<keyword evidence="3" id="KW-0401">Integrin</keyword>
<organism evidence="3 4">
    <name type="scientific">Fimbriiglobus ruber</name>
    <dbReference type="NCBI Taxonomy" id="1908690"/>
    <lineage>
        <taxon>Bacteria</taxon>
        <taxon>Pseudomonadati</taxon>
        <taxon>Planctomycetota</taxon>
        <taxon>Planctomycetia</taxon>
        <taxon>Gemmatales</taxon>
        <taxon>Gemmataceae</taxon>
        <taxon>Fimbriiglobus</taxon>
    </lineage>
</organism>
<dbReference type="Proteomes" id="UP000214646">
    <property type="component" value="Unassembled WGS sequence"/>
</dbReference>
<evidence type="ECO:0000313" key="4">
    <source>
        <dbReference type="Proteomes" id="UP000214646"/>
    </source>
</evidence>
<dbReference type="InterPro" id="IPR028994">
    <property type="entry name" value="Integrin_alpha_N"/>
</dbReference>
<dbReference type="Pfam" id="PF13517">
    <property type="entry name" value="FG-GAP_3"/>
    <property type="match status" value="1"/>
</dbReference>
<dbReference type="InterPro" id="IPR013517">
    <property type="entry name" value="FG-GAP"/>
</dbReference>
<dbReference type="SUPFAM" id="SSF69318">
    <property type="entry name" value="Integrin alpha N-terminal domain"/>
    <property type="match status" value="1"/>
</dbReference>
<dbReference type="Gene3D" id="2.130.10.130">
    <property type="entry name" value="Integrin alpha, N-terminal"/>
    <property type="match status" value="2"/>
</dbReference>
<reference evidence="4" key="1">
    <citation type="submission" date="2017-06" db="EMBL/GenBank/DDBJ databases">
        <title>Genome analysis of Fimbriiglobus ruber SP5, the first member of the order Planctomycetales with confirmed chitinolytic capability.</title>
        <authorList>
            <person name="Ravin N.V."/>
            <person name="Rakitin A.L."/>
            <person name="Ivanova A.A."/>
            <person name="Beletsky A.V."/>
            <person name="Kulichevskaya I.S."/>
            <person name="Mardanov A.V."/>
            <person name="Dedysh S.N."/>
        </authorList>
    </citation>
    <scope>NUCLEOTIDE SEQUENCE [LARGE SCALE GENOMIC DNA]</scope>
    <source>
        <strain evidence="4">SP5</strain>
    </source>
</reference>
<proteinExistence type="predicted"/>
<sequence length="454" mass="49355">MAGYLTAGVNCVTEIVVLERGIVMRIDMRAALAAAGILALTGTLARAADPAPIKDAPTKEGFPKFKIQEIATDLKIGYAVLIADINGDKKPDIVVVDQFRVVWYENPTWKVHTIIQGKTKPDNVCAAALDIDGDGQLDLVLGAAWKPFDTQNPGTLQWLRRGKSIDDEWTMYPIPCDEPTVHRVRAIDVDGDGKPEIVVVPLMGRESTAKANWADGRPTRVVAYKVPASDPEKPASWKPEVLSDSLHVAHNFCPASFSGHARKGTSILVGSYEGVSLVYPEGADKWTTTLIHPANQANPKSNRGASEIKQSAGSLGVIATIEPWHGNQVVVYTPGKSDPNKPFAYDRQVLDDHLRWGHAVWFADLDGDGTDELVIGVRDDPNPKLGDTFTERRGVRIYKAADPKGAKWERHVLEDGGVAVEDLTVADLNGDGKPDIVAVGRQTGNVRVYWNQGK</sequence>
<dbReference type="Pfam" id="PF01839">
    <property type="entry name" value="FG-GAP"/>
    <property type="match status" value="1"/>
</dbReference>
<dbReference type="Pfam" id="PF22301">
    <property type="entry name" value="AUDH_beta_propeller"/>
    <property type="match status" value="1"/>
</dbReference>
<dbReference type="GO" id="GO:0007229">
    <property type="term" value="P:integrin-mediated signaling pathway"/>
    <property type="evidence" value="ECO:0007669"/>
    <property type="project" value="UniProtKB-KW"/>
</dbReference>
<keyword evidence="4" id="KW-1185">Reference proteome</keyword>
<feature type="domain" description="Aldos-2-ulose dehydratase beta-propeller" evidence="2">
    <location>
        <begin position="154"/>
        <end position="333"/>
    </location>
</feature>
<evidence type="ECO:0000313" key="3">
    <source>
        <dbReference type="EMBL" id="OWK35823.1"/>
    </source>
</evidence>
<comment type="caution">
    <text evidence="3">The sequence shown here is derived from an EMBL/GenBank/DDBJ whole genome shotgun (WGS) entry which is preliminary data.</text>
</comment>
<dbReference type="PANTHER" id="PTHR44103:SF1">
    <property type="entry name" value="PROPROTEIN CONVERTASE P"/>
    <property type="match status" value="1"/>
</dbReference>
<evidence type="ECO:0000256" key="1">
    <source>
        <dbReference type="ARBA" id="ARBA00022729"/>
    </source>
</evidence>
<name>A0A225D4F7_9BACT</name>